<accession>A0AAD9JZD3</accession>
<dbReference type="Pfam" id="PF25024">
    <property type="entry name" value="EGF_TEN"/>
    <property type="match status" value="1"/>
</dbReference>
<dbReference type="Gene3D" id="2.10.25.10">
    <property type="entry name" value="Laminin"/>
    <property type="match status" value="5"/>
</dbReference>
<dbReference type="PROSITE" id="PS50268">
    <property type="entry name" value="CADHERIN_2"/>
    <property type="match status" value="1"/>
</dbReference>
<sequence length="3289" mass="359880">MKFVMPTPQRPWVVKKTVYVEETGSLTVQPGVTVLMMAGVSLMVYGQLVAEGTSTDHIVFTLLDTRNRTEGLQPDPLPVDCLGLPHWGVIALLNSSTSQRLNYVDILCGGQEASDTSAAGRKSALYVTSNVLSISNVVVSQSDQNGVELINVKTSMCVTDVTVNDNRMTGLKVISQPQSLVFSNIHASLDLLHCSLHCCHQAFTTTPGQLLVFRVLSSSGYVHLRVRDGCDFISPAILSAYINKRYQRRTNPSGTVMTTKECMAIEIRSIYNTNEVQFELLSVMPGYSIDARYNYWGSADINDVTNILYGYHHQRILAKIFYHPYLESADENDYNNASRQYPDVVQGRDIGGIITDQVELLDTRMPYHVTKDVIIQSDGYLKIGEGVTLEFEPGRGVIVMGALDIRGSSSFEVNMVAIKQQNRHPHVRLLNEQVEDQTISGVIQVYIGAAWRSVCYHSLNKDSATLDFMCRASGYGGHTGYTSVQNNSMSFYSLSTIQCRSGRFSECVYPAGVFTNCSGETVLGISCRSNYWTGIHLAIDAQPSIIRNARLYQTNHRPSFHPSHAALHVDFLQNHVISNVQIADMFDHQSSRGLFVSRVGVDSNSIDYLSVIMRSGTAIESHDSRIHLNDLNVTCVRSHAGYGVYVESKRSTFAGLRNELIAPFTSFRKVYVARSKSLFLNVNDRSLSYNTDYYVQVSTSEGYRIAAEVVRGSFPACSAETVYFYDGLHNESAAVGLTPVVVVNNTIELSDVGLRLQRVSGMVYLDGNDFTVGSIGFNASGIQGFILTNSEFTHYTDTAVYIQNSALNRAIVSNTVISNNKNGVYFKSIIHNAGSVNLNVTSVVLEKNTVHFRLDTGSFHASDYVRMIFERCKLFGGQQALIFDGSKSGTPIAWNIASNEFYDMNGQIMRLTGTGNITSNIVRNCSYTGGLLVDIISADFLDNFWGTEDEVATNSRIVDGSDAGWSPLIQRLPDPNIVPTFDTSEPLHGRLDKSVTLRYQTDPYTVSGDLVVPAGVTLTLEPGVTVTLERNASLFVEGRMIARGSTESPIRFHGSDNVTQEMPLRLVNGRYQREGRLEALIDSTWRPMCSTGWTTNNADVACTQLGFVRVSGTPPTVVNVLLEDTQFGFVFVGRGIAKEKDVHMRNVNGNGISFFDVTANVTFENVVVTDTARDGITLTPTFHRDQLIPRDVLYPTFRLCDVNTNLFVKRGEKYKFFATGATDWTGCIRRFVTEERYSIKVTMTAETGSYYGVLIAEFYDGAVVDIKSRINRFKAYRKKTTTVQSWGKQMTMVVHQRENAIQYVSVSSVSQKAAIENAVFRREDDICRISFYHYRSSYRYREKRVSSITLKDLRVENVPGQAVRVWNTDPEKHNVIWLERMSVNNTGYSGTSSAVLDVRLKSAYVLIRNCFFSNVVATRSTVVSVTFDSETTSRVSTAKVMQNSVVFSSGGGVIFVKNTGVNNATLRMTKNNLRHNTADESHSVVQLVNMSVAMEGNLLYNNSGKYTLEIGSESECNRLPVRADGNIFWFNTAIKSAAKYTVSLNASDVTFRLNILNNPSNTHELSTRQMADVNVTDASIDFANNWWGSGLGQAVSRRIRDGRSVKGLPVVVSTPFETVPPSGLHFSSVCPLGWTYQLSGCFFYNVGASTYRQAATFCQRERAVLLPTLMVGDLQPLINNFIAYEDLDGSEKRSVIWLSNGKKNTVCPVYPANVKDKRSTDIGVTYCNELHPFICKQTSVVRCKNSCFNKGHGVCVGANQCRCSPGWYGRSCSITYCTRSTGCSTCVKEAGCGWCDARQKCLPGKAREASLGQCDTWFFHDCVTPGPSGGCSSQVSILDCNGRYCNNDLHYANKGICQRCKDVEHCYSNKSATSACSTWNETRCPNGVVTPDYDDPRRIENTVFSDKLRVVKPEDSTMYYCSEYDNPSEEHQLLIASGRLNVEEGDVVASGQAGGIFHKLHGVTHLRHLTLMRAETATLRDAIRYADFSADMKMYEIDDVASLEQTPSAALFDDVISGDVQLTSGTVVHALDDVTVYKCLGRTYTTTDSETATSYNLVIETGSNDNTVYHVGDILTSHTSSGFLETVLGMWSTRVGTFVKTTLTGCNNLDVSKLKLSSPLANTSCIGGDNNPGLLMFDQTTQIDLNVGDVLSGRESSTIFVKVLSVRSSGSVVILEVANIDLVESGSVVTLLNPEHITERRVVRRKRDVDVDFGTSGGYTKSLKAGMTSSSSKSYSGELGAEATATITATPSINAQWPSVPLPKKRPRQKKKKGINAGLKSVSLGLSVFKWRYKKKIPVRGLTVRQRCTCKNCVESTIGPDGCKCPEDTCPRCKSGEQATWQGCECKCSQPCGHPPTCASGRRGSTCDQPDCGSCQGCSGHGVCTKAPDCSAFCRCSPRWEGDCCERRVPRRTWGDPHIETLDGIEFDYFGIGQFWDCKSEENDFGCQVRYFYYKQTSLTGAVALKAGQSVVTITTPAVAQPGDAPTVRIDGVVQDASRSSKKALSNDAVLLDILPRQSSSDGGDATSGTMISLQFQKGTSVTVATSYSAKMKRLFLNVGFTPTAEFFEKTAGLCGYMDDDDTNDLTGPDGTLYNSTDTFVESWRILVPQRAGAGALGSWSWTESNFHPDDVMDSSYTDPSYKPVYTLEGYSPNMVNTGVTGTLLKGCIYDVVVSNDTALAEQETLKIGCPNKCSGKGRCVNDTCECLDGWSTDDCHVGSCGSCYHGDCEAGFCQCHIGWDGADCSKKATCGMVNDCTDAAHGVCRSQDVCLCQDGFTGADCSVTATCYNQQNCSAHGVCVGIDVCRCDLGWTSSSCSQPSCEIINWCSGHGRCIAHDVCLCESGWTDNSCSIPDCSNQNDCSNHGDCLHPGTCSCHPGYEGADCSGNTKCIALDNCNGHGLCLAESELKDDKKHSVIKCSSVCEPSCSSHGRCVEPDLCSCNVGYMGPTCEQFSCETKNKCSGHGQCTGLEQCTCDDGWSSDSCGTANCTSLDDCSSQGQCISPDTCYCYDGFEGRNCSQPVSDNLNTPVFNQSDYYCTVSEKAKGGLSLVEVFATDVDEGKNGDIRYVLEPYGAEIDATSYLVVDSVSGRVSLLSPISRNLLTSDTLLVWVKAVDGGLPPREAKAQLHIRIIDINDHCPEFHSPDSGSIYFVNMSTEVNTTVVVIEVTDDDFGDNGKVTISFADSTEDVVRDTFDIDSTSGRISSLVSPLTVGTFPVVIVATDGATNPTGFVVMGSVFAIVLMVAVLIIVGLRFQVANVKAQLEEKPAGIQTRWHTRFTDRFQAHRE</sequence>
<dbReference type="InterPro" id="IPR001190">
    <property type="entry name" value="SRCR"/>
</dbReference>
<feature type="transmembrane region" description="Helical" evidence="11">
    <location>
        <begin position="3233"/>
        <end position="3254"/>
    </location>
</feature>
<comment type="subcellular location">
    <subcellularLocation>
        <location evidence="1">Membrane</location>
    </subcellularLocation>
</comment>
<dbReference type="PROSITE" id="PS00022">
    <property type="entry name" value="EGF_1"/>
    <property type="match status" value="4"/>
</dbReference>
<evidence type="ECO:0000259" key="15">
    <source>
        <dbReference type="PROSITE" id="PS51233"/>
    </source>
</evidence>
<dbReference type="InterPro" id="IPR020894">
    <property type="entry name" value="Cadherin_CS"/>
</dbReference>
<dbReference type="CDD" id="cd11304">
    <property type="entry name" value="Cadherin_repeat"/>
    <property type="match status" value="1"/>
</dbReference>
<keyword evidence="11" id="KW-1133">Transmembrane helix</keyword>
<keyword evidence="5 11" id="KW-0472">Membrane</keyword>
<dbReference type="SMART" id="SM00710">
    <property type="entry name" value="PbH1"/>
    <property type="match status" value="10"/>
</dbReference>
<evidence type="ECO:0000256" key="2">
    <source>
        <dbReference type="ARBA" id="ARBA00022536"/>
    </source>
</evidence>
<name>A0AAD9JZD3_RIDPI</name>
<feature type="disulfide bond" evidence="8">
    <location>
        <begin position="2976"/>
        <end position="2985"/>
    </location>
</feature>
<dbReference type="InterPro" id="IPR016187">
    <property type="entry name" value="CTDL_fold"/>
</dbReference>
<feature type="domain" description="EGF-like" evidence="12">
    <location>
        <begin position="2852"/>
        <end position="2886"/>
    </location>
</feature>
<feature type="disulfide bond" evidence="8">
    <location>
        <begin position="2876"/>
        <end position="2885"/>
    </location>
</feature>
<evidence type="ECO:0000256" key="7">
    <source>
        <dbReference type="PROSITE-ProRule" id="PRU00043"/>
    </source>
</evidence>
<feature type="domain" description="SRCR" evidence="14">
    <location>
        <begin position="427"/>
        <end position="528"/>
    </location>
</feature>
<gene>
    <name evidence="16" type="ORF">NP493_1528g00011</name>
</gene>
<dbReference type="InterPro" id="IPR001846">
    <property type="entry name" value="VWF_type-D"/>
</dbReference>
<feature type="disulfide bond" evidence="8">
    <location>
        <begin position="1763"/>
        <end position="1772"/>
    </location>
</feature>
<evidence type="ECO:0000256" key="8">
    <source>
        <dbReference type="PROSITE-ProRule" id="PRU00076"/>
    </source>
</evidence>
<evidence type="ECO:0000256" key="1">
    <source>
        <dbReference type="ARBA" id="ARBA00004370"/>
    </source>
</evidence>
<comment type="caution">
    <text evidence="9">Lacks conserved residue(s) required for the propagation of feature annotation.</text>
</comment>
<feature type="domain" description="EGF-like" evidence="12">
    <location>
        <begin position="2952"/>
        <end position="2986"/>
    </location>
</feature>
<dbReference type="SMART" id="SM00216">
    <property type="entry name" value="VWD"/>
    <property type="match status" value="1"/>
</dbReference>
<dbReference type="InterPro" id="IPR002126">
    <property type="entry name" value="Cadherin-like_dom"/>
</dbReference>
<dbReference type="SUPFAM" id="SSF49313">
    <property type="entry name" value="Cadherin-like"/>
    <property type="match status" value="2"/>
</dbReference>
<dbReference type="GO" id="GO:0008045">
    <property type="term" value="P:motor neuron axon guidance"/>
    <property type="evidence" value="ECO:0007669"/>
    <property type="project" value="TreeGrafter"/>
</dbReference>
<dbReference type="CDD" id="cd00054">
    <property type="entry name" value="EGF_CA"/>
    <property type="match status" value="1"/>
</dbReference>
<feature type="domain" description="SRCR" evidence="14">
    <location>
        <begin position="1064"/>
        <end position="1107"/>
    </location>
</feature>
<keyword evidence="17" id="KW-1185">Reference proteome</keyword>
<feature type="domain" description="EGF-like" evidence="12">
    <location>
        <begin position="1739"/>
        <end position="1773"/>
    </location>
</feature>
<dbReference type="InterPro" id="IPR015919">
    <property type="entry name" value="Cadherin-like_sf"/>
</dbReference>
<dbReference type="EMBL" id="JAODUO010001530">
    <property type="protein sequence ID" value="KAK2162288.1"/>
    <property type="molecule type" value="Genomic_DNA"/>
</dbReference>
<dbReference type="GO" id="GO:0007156">
    <property type="term" value="P:homophilic cell adhesion via plasma membrane adhesion molecules"/>
    <property type="evidence" value="ECO:0007669"/>
    <property type="project" value="InterPro"/>
</dbReference>
<evidence type="ECO:0000256" key="6">
    <source>
        <dbReference type="ARBA" id="ARBA00023157"/>
    </source>
</evidence>
<evidence type="ECO:0000259" key="12">
    <source>
        <dbReference type="PROSITE" id="PS50026"/>
    </source>
</evidence>
<dbReference type="PROSITE" id="PS01186">
    <property type="entry name" value="EGF_2"/>
    <property type="match status" value="5"/>
</dbReference>
<dbReference type="GO" id="GO:0005509">
    <property type="term" value="F:calcium ion binding"/>
    <property type="evidence" value="ECO:0007669"/>
    <property type="project" value="UniProtKB-UniRule"/>
</dbReference>
<dbReference type="SUPFAM" id="SSF56436">
    <property type="entry name" value="C-type lectin-like"/>
    <property type="match status" value="1"/>
</dbReference>
<dbReference type="PROSITE" id="PS00232">
    <property type="entry name" value="CADHERIN_1"/>
    <property type="match status" value="1"/>
</dbReference>
<dbReference type="InterPro" id="IPR006626">
    <property type="entry name" value="PbH1"/>
</dbReference>
<dbReference type="Gene3D" id="3.10.250.10">
    <property type="entry name" value="SRCR-like domain"/>
    <property type="match status" value="2"/>
</dbReference>
<dbReference type="PANTHER" id="PTHR11219">
    <property type="entry name" value="TENEURIN AND N-ACETYLGLUCOSAMINE-1-PHOSPHODIESTER ALPHA-N-ACETYLGLUCOSAMINIDASE"/>
    <property type="match status" value="1"/>
</dbReference>
<feature type="domain" description="VWFD" evidence="15">
    <location>
        <begin position="2409"/>
        <end position="2613"/>
    </location>
</feature>
<dbReference type="SMART" id="SM00181">
    <property type="entry name" value="EGF"/>
    <property type="match status" value="10"/>
</dbReference>
<dbReference type="PRINTS" id="PR00205">
    <property type="entry name" value="CADHERIN"/>
</dbReference>
<dbReference type="InterPro" id="IPR011050">
    <property type="entry name" value="Pectin_lyase_fold/virulence"/>
</dbReference>
<keyword evidence="11" id="KW-0812">Transmembrane</keyword>
<dbReference type="SMART" id="SM00202">
    <property type="entry name" value="SR"/>
    <property type="match status" value="1"/>
</dbReference>
<keyword evidence="4 7" id="KW-0106">Calcium</keyword>
<evidence type="ECO:0000256" key="3">
    <source>
        <dbReference type="ARBA" id="ARBA00022737"/>
    </source>
</evidence>
<dbReference type="SMART" id="SM00112">
    <property type="entry name" value="CA"/>
    <property type="match status" value="2"/>
</dbReference>
<evidence type="ECO:0000256" key="9">
    <source>
        <dbReference type="PROSITE-ProRule" id="PRU00196"/>
    </source>
</evidence>
<evidence type="ECO:0000256" key="10">
    <source>
        <dbReference type="SAM" id="MobiDB-lite"/>
    </source>
</evidence>
<keyword evidence="6 8" id="KW-1015">Disulfide bond</keyword>
<reference evidence="16" key="1">
    <citation type="journal article" date="2023" name="Mol. Biol. Evol.">
        <title>Third-Generation Sequencing Reveals the Adaptive Role of the Epigenome in Three Deep-Sea Polychaetes.</title>
        <authorList>
            <person name="Perez M."/>
            <person name="Aroh O."/>
            <person name="Sun Y."/>
            <person name="Lan Y."/>
            <person name="Juniper S.K."/>
            <person name="Young C.R."/>
            <person name="Angers B."/>
            <person name="Qian P.Y."/>
        </authorList>
    </citation>
    <scope>NUCLEOTIDE SEQUENCE</scope>
    <source>
        <strain evidence="16">R07B-5</strain>
    </source>
</reference>
<feature type="compositionally biased region" description="Basic residues" evidence="10">
    <location>
        <begin position="2263"/>
        <end position="2274"/>
    </location>
</feature>
<feature type="region of interest" description="Disordered" evidence="10">
    <location>
        <begin position="2256"/>
        <end position="2275"/>
    </location>
</feature>
<dbReference type="InterPro" id="IPR051216">
    <property type="entry name" value="Teneurin"/>
</dbReference>
<dbReference type="SUPFAM" id="SSF51126">
    <property type="entry name" value="Pectin lyase-like"/>
    <property type="match status" value="3"/>
</dbReference>
<organism evidence="16 17">
    <name type="scientific">Ridgeia piscesae</name>
    <name type="common">Tubeworm</name>
    <dbReference type="NCBI Taxonomy" id="27915"/>
    <lineage>
        <taxon>Eukaryota</taxon>
        <taxon>Metazoa</taxon>
        <taxon>Spiralia</taxon>
        <taxon>Lophotrochozoa</taxon>
        <taxon>Annelida</taxon>
        <taxon>Polychaeta</taxon>
        <taxon>Sedentaria</taxon>
        <taxon>Canalipalpata</taxon>
        <taxon>Sabellida</taxon>
        <taxon>Siboglinidae</taxon>
        <taxon>Ridgeia</taxon>
    </lineage>
</organism>
<feature type="domain" description="Cadherin" evidence="13">
    <location>
        <begin position="3033"/>
        <end position="3143"/>
    </location>
</feature>
<evidence type="ECO:0000313" key="17">
    <source>
        <dbReference type="Proteomes" id="UP001209878"/>
    </source>
</evidence>
<dbReference type="GO" id="GO:0005886">
    <property type="term" value="C:plasma membrane"/>
    <property type="evidence" value="ECO:0007669"/>
    <property type="project" value="InterPro"/>
</dbReference>
<dbReference type="Proteomes" id="UP001209878">
    <property type="component" value="Unassembled WGS sequence"/>
</dbReference>
<evidence type="ECO:0000256" key="11">
    <source>
        <dbReference type="SAM" id="Phobius"/>
    </source>
</evidence>
<dbReference type="PROSITE" id="PS50026">
    <property type="entry name" value="EGF_3"/>
    <property type="match status" value="3"/>
</dbReference>
<keyword evidence="3" id="KW-0677">Repeat</keyword>
<dbReference type="PANTHER" id="PTHR11219:SF70">
    <property type="entry name" value="EGF-LIKE DOMAIN-CONTAINING PROTEIN"/>
    <property type="match status" value="1"/>
</dbReference>
<evidence type="ECO:0000256" key="5">
    <source>
        <dbReference type="ARBA" id="ARBA00023136"/>
    </source>
</evidence>
<dbReference type="InterPro" id="IPR036772">
    <property type="entry name" value="SRCR-like_dom_sf"/>
</dbReference>
<proteinExistence type="predicted"/>
<dbReference type="InterPro" id="IPR000742">
    <property type="entry name" value="EGF"/>
</dbReference>
<comment type="caution">
    <text evidence="16">The sequence shown here is derived from an EMBL/GenBank/DDBJ whole genome shotgun (WGS) entry which is preliminary data.</text>
</comment>
<evidence type="ECO:0000313" key="16">
    <source>
        <dbReference type="EMBL" id="KAK2162288.1"/>
    </source>
</evidence>
<evidence type="ECO:0000259" key="13">
    <source>
        <dbReference type="PROSITE" id="PS50268"/>
    </source>
</evidence>
<dbReference type="PROSITE" id="PS50287">
    <property type="entry name" value="SRCR_2"/>
    <property type="match status" value="2"/>
</dbReference>
<dbReference type="PROSITE" id="PS51233">
    <property type="entry name" value="VWFD"/>
    <property type="match status" value="1"/>
</dbReference>
<dbReference type="SUPFAM" id="SSF56487">
    <property type="entry name" value="SRCR-like"/>
    <property type="match status" value="2"/>
</dbReference>
<evidence type="ECO:0000256" key="4">
    <source>
        <dbReference type="ARBA" id="ARBA00022837"/>
    </source>
</evidence>
<dbReference type="Gene3D" id="2.60.40.60">
    <property type="entry name" value="Cadherins"/>
    <property type="match status" value="2"/>
</dbReference>
<protein>
    <submittedName>
        <fullName evidence="16">Uncharacterized protein</fullName>
    </submittedName>
</protein>
<evidence type="ECO:0000259" key="14">
    <source>
        <dbReference type="PROSITE" id="PS50287"/>
    </source>
</evidence>
<keyword evidence="2 8" id="KW-0245">EGF-like domain</keyword>